<name>A0ABX1TDG9_9PROT</name>
<feature type="domain" description="Transposase IS116/IS110/IS902 C-terminal" evidence="2">
    <location>
        <begin position="148"/>
        <end position="196"/>
    </location>
</feature>
<evidence type="ECO:0000313" key="3">
    <source>
        <dbReference type="EMBL" id="NMQ07748.1"/>
    </source>
</evidence>
<dbReference type="Pfam" id="PF01548">
    <property type="entry name" value="DEDD_Tnp_IS110"/>
    <property type="match status" value="1"/>
</dbReference>
<dbReference type="EMBL" id="SPMX01000093">
    <property type="protein sequence ID" value="NMQ07748.1"/>
    <property type="molecule type" value="Genomic_DNA"/>
</dbReference>
<accession>A0ABX1TDG9</accession>
<dbReference type="Proteomes" id="UP000886469">
    <property type="component" value="Unassembled WGS sequence"/>
</dbReference>
<organism evidence="3 4">
    <name type="scientific">Candidatus Accumulibacter contiguus</name>
    <dbReference type="NCBI Taxonomy" id="2954381"/>
    <lineage>
        <taxon>Bacteria</taxon>
        <taxon>Pseudomonadati</taxon>
        <taxon>Pseudomonadota</taxon>
        <taxon>Betaproteobacteria</taxon>
        <taxon>Candidatus Accumulibacter</taxon>
    </lineage>
</organism>
<evidence type="ECO:0000313" key="4">
    <source>
        <dbReference type="Proteomes" id="UP000886469"/>
    </source>
</evidence>
<keyword evidence="4" id="KW-1185">Reference proteome</keyword>
<evidence type="ECO:0000259" key="1">
    <source>
        <dbReference type="Pfam" id="PF01548"/>
    </source>
</evidence>
<sequence length="230" mass="25405">MEAGYRVHLVNTAAVKQYKDLKHKEDVDDARWLAHLLRLGILPVGYICPKEARGVRDLMRKRNQLVGQRSRQILSIENLLSRDTGGRASANEIKRWQETDIDQLALAESSRLAVKSNVAVMHCLNEQIERLEAEILKKAKLRPDYQGLLTVSGVGKVLALTIALETGEVSRFATVGDFSSYCRCVGSEHRSNGKKKGSDGEGHAGGCEGSGGFGAWRNRRCAGTGRRRYG</sequence>
<dbReference type="InterPro" id="IPR003346">
    <property type="entry name" value="Transposase_20"/>
</dbReference>
<evidence type="ECO:0000259" key="2">
    <source>
        <dbReference type="Pfam" id="PF02371"/>
    </source>
</evidence>
<reference evidence="3" key="1">
    <citation type="submission" date="2019-03" db="EMBL/GenBank/DDBJ databases">
        <title>Metabolic reconstructions from genomes of highly enriched 'Candidatus Accumulibacter' and 'Candidatus Competibacter' bioreactor populations.</title>
        <authorList>
            <person name="Annavajhala M.K."/>
            <person name="Welles L."/>
            <person name="Abbas B."/>
            <person name="Sorokin D."/>
            <person name="Park H."/>
            <person name="Van Loosdrecht M."/>
            <person name="Chandran K."/>
        </authorList>
    </citation>
    <scope>NUCLEOTIDE SEQUENCE</scope>
    <source>
        <strain evidence="3">SBR_L</strain>
    </source>
</reference>
<dbReference type="PANTHER" id="PTHR33055:SF15">
    <property type="entry name" value="TRANSPOSASE-RELATED"/>
    <property type="match status" value="1"/>
</dbReference>
<feature type="domain" description="Transposase IS110-like N-terminal" evidence="1">
    <location>
        <begin position="2"/>
        <end position="81"/>
    </location>
</feature>
<protein>
    <submittedName>
        <fullName evidence="3">IS110 family transposase</fullName>
    </submittedName>
</protein>
<comment type="caution">
    <text evidence="3">The sequence shown here is derived from an EMBL/GenBank/DDBJ whole genome shotgun (WGS) entry which is preliminary data.</text>
</comment>
<dbReference type="Pfam" id="PF02371">
    <property type="entry name" value="Transposase_20"/>
    <property type="match status" value="1"/>
</dbReference>
<dbReference type="PANTHER" id="PTHR33055">
    <property type="entry name" value="TRANSPOSASE FOR INSERTION SEQUENCE ELEMENT IS1111A"/>
    <property type="match status" value="1"/>
</dbReference>
<dbReference type="InterPro" id="IPR002525">
    <property type="entry name" value="Transp_IS110-like_N"/>
</dbReference>
<dbReference type="InterPro" id="IPR047650">
    <property type="entry name" value="Transpos_IS110"/>
</dbReference>
<gene>
    <name evidence="3" type="ORF">E4Q08_22165</name>
</gene>
<proteinExistence type="predicted"/>